<feature type="transmembrane region" description="Helical" evidence="9">
    <location>
        <begin position="200"/>
        <end position="220"/>
    </location>
</feature>
<dbReference type="InterPro" id="IPR018227">
    <property type="entry name" value="Amino_acid_transport_2"/>
</dbReference>
<dbReference type="AlphaFoldDB" id="A0AAQ3PQE8"/>
<evidence type="ECO:0000256" key="3">
    <source>
        <dbReference type="ARBA" id="ARBA00022475"/>
    </source>
</evidence>
<keyword evidence="5 9" id="KW-0812">Transmembrane</keyword>
<feature type="transmembrane region" description="Helical" evidence="9">
    <location>
        <begin position="450"/>
        <end position="473"/>
    </location>
</feature>
<evidence type="ECO:0000256" key="9">
    <source>
        <dbReference type="SAM" id="Phobius"/>
    </source>
</evidence>
<keyword evidence="4" id="KW-0997">Cell inner membrane</keyword>
<feature type="transmembrane region" description="Helical" evidence="9">
    <location>
        <begin position="240"/>
        <end position="259"/>
    </location>
</feature>
<evidence type="ECO:0000256" key="6">
    <source>
        <dbReference type="ARBA" id="ARBA00022989"/>
    </source>
</evidence>
<evidence type="ECO:0000256" key="4">
    <source>
        <dbReference type="ARBA" id="ARBA00022519"/>
    </source>
</evidence>
<dbReference type="Proteomes" id="UP001341281">
    <property type="component" value="Chromosome 02"/>
</dbReference>
<keyword evidence="7 9" id="KW-0472">Membrane</keyword>
<organism evidence="10 11">
    <name type="scientific">Paspalum notatum var. saurae</name>
    <dbReference type="NCBI Taxonomy" id="547442"/>
    <lineage>
        <taxon>Eukaryota</taxon>
        <taxon>Viridiplantae</taxon>
        <taxon>Streptophyta</taxon>
        <taxon>Embryophyta</taxon>
        <taxon>Tracheophyta</taxon>
        <taxon>Spermatophyta</taxon>
        <taxon>Magnoliopsida</taxon>
        <taxon>Liliopsida</taxon>
        <taxon>Poales</taxon>
        <taxon>Poaceae</taxon>
        <taxon>PACMAD clade</taxon>
        <taxon>Panicoideae</taxon>
        <taxon>Andropogonodae</taxon>
        <taxon>Paspaleae</taxon>
        <taxon>Paspalinae</taxon>
        <taxon>Paspalum</taxon>
    </lineage>
</organism>
<protein>
    <recommendedName>
        <fullName evidence="12">Tryptophan/tyrosine permease</fullName>
    </recommendedName>
</protein>
<feature type="transmembrane region" description="Helical" evidence="9">
    <location>
        <begin position="479"/>
        <end position="500"/>
    </location>
</feature>
<feature type="transmembrane region" description="Helical" evidence="9">
    <location>
        <begin position="383"/>
        <end position="404"/>
    </location>
</feature>
<gene>
    <name evidence="10" type="ORF">U9M48_006833</name>
</gene>
<sequence>MVQNLRTAVAVSSCGVHHEPQRFSAVRSHRRGGARAARCPKIRRFTSTFGCPARAPGSLCGAGGVGARCSSVPGPGTGAVARDDPRPGPVRARGQGRQPAPPSRGEEKRGSVAGAVALIVGTSIGSGILAVPQRTAPAGFVPSAACMVTCWAFLVAEALLIAEINVRLRRRRNTDGGGGDPERLEVISVKSMAQETLGEWGGHLATATYLFLAYTSMVAYASKSGEVLSRLVAGAPEPVAGAAFTAALAALVAAGGTAVTDRVNQLLTFVMIGLLLTIEVTAVATGDGLSPPANANWEQVPAALPVIIFTLVFHDIAPVICAYLGGDLARIRLSILVGSLVPLVSLLVWDDIALGLATTDLTTGFDILDMLKTEWSYTVVETFSLLAVGTSLIGTLLGASQFFIEQITNIASASSAQQELEKSSGGIAGFRKEDGRRHLGFEAILEKNRLSYIATGIVVVPTMLIAATVPNSFSIATDIAGGYCMTILYGVLPPLMAWAIGSKLPDDSGAGLVDEETQQDGGRNGDLTGSKPVLVGMGAFSALMIFEQIFQDFLTVNAPLVP</sequence>
<evidence type="ECO:0000313" key="10">
    <source>
        <dbReference type="EMBL" id="WVZ56277.1"/>
    </source>
</evidence>
<keyword evidence="6 9" id="KW-1133">Transmembrane helix</keyword>
<evidence type="ECO:0000256" key="7">
    <source>
        <dbReference type="ARBA" id="ARBA00023136"/>
    </source>
</evidence>
<keyword evidence="2" id="KW-0813">Transport</keyword>
<evidence type="ECO:0000256" key="8">
    <source>
        <dbReference type="SAM" id="MobiDB-lite"/>
    </source>
</evidence>
<feature type="transmembrane region" description="Helical" evidence="9">
    <location>
        <begin position="138"/>
        <end position="162"/>
    </location>
</feature>
<dbReference type="EMBL" id="CP144746">
    <property type="protein sequence ID" value="WVZ56277.1"/>
    <property type="molecule type" value="Genomic_DNA"/>
</dbReference>
<accession>A0AAQ3PQE8</accession>
<keyword evidence="3" id="KW-1003">Cell membrane</keyword>
<proteinExistence type="predicted"/>
<dbReference type="PANTHER" id="PTHR32195">
    <property type="entry name" value="OS07G0662800 PROTEIN"/>
    <property type="match status" value="1"/>
</dbReference>
<evidence type="ECO:0000256" key="5">
    <source>
        <dbReference type="ARBA" id="ARBA00022692"/>
    </source>
</evidence>
<feature type="transmembrane region" description="Helical" evidence="9">
    <location>
        <begin position="304"/>
        <end position="324"/>
    </location>
</feature>
<evidence type="ECO:0000256" key="1">
    <source>
        <dbReference type="ARBA" id="ARBA00004429"/>
    </source>
</evidence>
<keyword evidence="11" id="KW-1185">Reference proteome</keyword>
<evidence type="ECO:0000256" key="2">
    <source>
        <dbReference type="ARBA" id="ARBA00022448"/>
    </source>
</evidence>
<feature type="transmembrane region" description="Helical" evidence="9">
    <location>
        <begin position="331"/>
        <end position="349"/>
    </location>
</feature>
<dbReference type="GO" id="GO:0003333">
    <property type="term" value="P:amino acid transmembrane transport"/>
    <property type="evidence" value="ECO:0007669"/>
    <property type="project" value="InterPro"/>
</dbReference>
<dbReference type="Gene3D" id="1.20.1740.10">
    <property type="entry name" value="Amino acid/polyamine transporter I"/>
    <property type="match status" value="1"/>
</dbReference>
<reference evidence="10 11" key="1">
    <citation type="submission" date="2024-02" db="EMBL/GenBank/DDBJ databases">
        <title>High-quality chromosome-scale genome assembly of Pensacola bahiagrass (Paspalum notatum Flugge var. saurae).</title>
        <authorList>
            <person name="Vega J.M."/>
            <person name="Podio M."/>
            <person name="Orjuela J."/>
            <person name="Siena L.A."/>
            <person name="Pessino S.C."/>
            <person name="Combes M.C."/>
            <person name="Mariac C."/>
            <person name="Albertini E."/>
            <person name="Pupilli F."/>
            <person name="Ortiz J.P.A."/>
            <person name="Leblanc O."/>
        </authorList>
    </citation>
    <scope>NUCLEOTIDE SEQUENCE [LARGE SCALE GENOMIC DNA]</scope>
    <source>
        <strain evidence="10">R1</strain>
        <tissue evidence="10">Leaf</tissue>
    </source>
</reference>
<evidence type="ECO:0008006" key="12">
    <source>
        <dbReference type="Google" id="ProtNLM"/>
    </source>
</evidence>
<dbReference type="PANTHER" id="PTHR32195:SF24">
    <property type="entry name" value="TRYPTOPHAN OR TYROSINE TRANSPORTER PROTEIN"/>
    <property type="match status" value="1"/>
</dbReference>
<dbReference type="GO" id="GO:0005886">
    <property type="term" value="C:plasma membrane"/>
    <property type="evidence" value="ECO:0007669"/>
    <property type="project" value="UniProtKB-SubCell"/>
</dbReference>
<feature type="transmembrane region" description="Helical" evidence="9">
    <location>
        <begin position="266"/>
        <end position="284"/>
    </location>
</feature>
<feature type="transmembrane region" description="Helical" evidence="9">
    <location>
        <begin position="112"/>
        <end position="132"/>
    </location>
</feature>
<name>A0AAQ3PQE8_PASNO</name>
<feature type="region of interest" description="Disordered" evidence="8">
    <location>
        <begin position="75"/>
        <end position="111"/>
    </location>
</feature>
<evidence type="ECO:0000313" key="11">
    <source>
        <dbReference type="Proteomes" id="UP001341281"/>
    </source>
</evidence>
<dbReference type="Pfam" id="PF03222">
    <property type="entry name" value="Trp_Tyr_perm"/>
    <property type="match status" value="1"/>
</dbReference>
<comment type="subcellular location">
    <subcellularLocation>
        <location evidence="1">Cell inner membrane</location>
        <topology evidence="1">Multi-pass membrane protein</topology>
    </subcellularLocation>
</comment>